<proteinExistence type="predicted"/>
<evidence type="ECO:0008006" key="4">
    <source>
        <dbReference type="Google" id="ProtNLM"/>
    </source>
</evidence>
<feature type="region of interest" description="Disordered" evidence="1">
    <location>
        <begin position="1"/>
        <end position="36"/>
    </location>
</feature>
<feature type="compositionally biased region" description="Polar residues" evidence="1">
    <location>
        <begin position="8"/>
        <end position="26"/>
    </location>
</feature>
<dbReference type="EMBL" id="BAAAFR010000005">
    <property type="protein sequence ID" value="GAA0321303.1"/>
    <property type="molecule type" value="Genomic_DNA"/>
</dbReference>
<reference evidence="3" key="1">
    <citation type="journal article" date="2019" name="Int. J. Syst. Evol. Microbiol.">
        <title>The Global Catalogue of Microorganisms (GCM) 10K type strain sequencing project: providing services to taxonomists for standard genome sequencing and annotation.</title>
        <authorList>
            <consortium name="The Broad Institute Genomics Platform"/>
            <consortium name="The Broad Institute Genome Sequencing Center for Infectious Disease"/>
            <person name="Wu L."/>
            <person name="Ma J."/>
        </authorList>
    </citation>
    <scope>NUCLEOTIDE SEQUENCE [LARGE SCALE GENOMIC DNA]</scope>
    <source>
        <strain evidence="3">JCM 16343</strain>
    </source>
</reference>
<sequence length="102" mass="10785">MSLEKVTDNPTATTDTRSASNGSVTGNAAEKASPNYSKLTTAKLAKELGLKTQDLNDKLVEKGYLNEEDGNLVLTDAGRQAGGISKTGKFGEFCLWNADMAV</sequence>
<dbReference type="Proteomes" id="UP001501787">
    <property type="component" value="Unassembled WGS sequence"/>
</dbReference>
<evidence type="ECO:0000313" key="2">
    <source>
        <dbReference type="EMBL" id="GAA0321303.1"/>
    </source>
</evidence>
<protein>
    <recommendedName>
        <fullName evidence="4">DNA-binding protein</fullName>
    </recommendedName>
</protein>
<evidence type="ECO:0000256" key="1">
    <source>
        <dbReference type="SAM" id="MobiDB-lite"/>
    </source>
</evidence>
<evidence type="ECO:0000313" key="3">
    <source>
        <dbReference type="Proteomes" id="UP001501787"/>
    </source>
</evidence>
<accession>A0ABP3FMB4</accession>
<comment type="caution">
    <text evidence="2">The sequence shown here is derived from an EMBL/GenBank/DDBJ whole genome shotgun (WGS) entry which is preliminary data.</text>
</comment>
<name>A0ABP3FMB4_9GAMM</name>
<organism evidence="2 3">
    <name type="scientific">Psychrobacter aestuarii</name>
    <dbReference type="NCBI Taxonomy" id="556327"/>
    <lineage>
        <taxon>Bacteria</taxon>
        <taxon>Pseudomonadati</taxon>
        <taxon>Pseudomonadota</taxon>
        <taxon>Gammaproteobacteria</taxon>
        <taxon>Moraxellales</taxon>
        <taxon>Moraxellaceae</taxon>
        <taxon>Psychrobacter</taxon>
    </lineage>
</organism>
<gene>
    <name evidence="2" type="ORF">GCM10009129_18900</name>
</gene>
<keyword evidence="3" id="KW-1185">Reference proteome</keyword>